<dbReference type="Proteomes" id="UP000694920">
    <property type="component" value="Unplaced"/>
</dbReference>
<keyword evidence="1" id="KW-1185">Reference proteome</keyword>
<dbReference type="PANTHER" id="PTHR47331">
    <property type="entry name" value="PHD-TYPE DOMAIN-CONTAINING PROTEIN"/>
    <property type="match status" value="1"/>
</dbReference>
<dbReference type="GeneID" id="107274206"/>
<sequence>MDGVELTCRVLIDQGSQTSFITDHIAQQLHLRRSRSEVEYVGVGTSEVKRSKYQVGLKIRAKDQYIDVTAQVLKSLTGLLPGRYVNIQCMKHLQGIELADPHCFEPGKIDLLLGADIHAYIILEGLKTGPKGSPIAQNTRFGWILSGEVTQVSLSGVRNNEPVASTNHITVAFAQTDHNHDLQKFWELEEVPKSMPWTEEDRRCEVLFEETTTQTADGRYEVQLPWKQTQCLSLGSGKETAFRRLLQLEKILNRDHKLKAKYMESMQNYIDEGHVEQVDAQSSTANSTITYLPHQPVKKIVDGQLKIRIVFDASQKSETGVSLNDVLLTEPSLQISIPRVIMR</sequence>
<dbReference type="PANTHER" id="PTHR47331:SF1">
    <property type="entry name" value="GAG-LIKE PROTEIN"/>
    <property type="match status" value="1"/>
</dbReference>
<dbReference type="Gene3D" id="2.40.70.10">
    <property type="entry name" value="Acid Proteases"/>
    <property type="match status" value="1"/>
</dbReference>
<protein>
    <submittedName>
        <fullName evidence="2">Uncharacterized protein LOC107274206</fullName>
    </submittedName>
</protein>
<organism evidence="1 2">
    <name type="scientific">Cephus cinctus</name>
    <name type="common">Wheat stem sawfly</name>
    <dbReference type="NCBI Taxonomy" id="211228"/>
    <lineage>
        <taxon>Eukaryota</taxon>
        <taxon>Metazoa</taxon>
        <taxon>Ecdysozoa</taxon>
        <taxon>Arthropoda</taxon>
        <taxon>Hexapoda</taxon>
        <taxon>Insecta</taxon>
        <taxon>Pterygota</taxon>
        <taxon>Neoptera</taxon>
        <taxon>Endopterygota</taxon>
        <taxon>Hymenoptera</taxon>
        <taxon>Cephoidea</taxon>
        <taxon>Cephidae</taxon>
        <taxon>Cephus</taxon>
    </lineage>
</organism>
<evidence type="ECO:0000313" key="2">
    <source>
        <dbReference type="RefSeq" id="XP_015608550.1"/>
    </source>
</evidence>
<proteinExistence type="predicted"/>
<reference evidence="2" key="1">
    <citation type="submission" date="2025-08" db="UniProtKB">
        <authorList>
            <consortium name="RefSeq"/>
        </authorList>
    </citation>
    <scope>IDENTIFICATION</scope>
</reference>
<dbReference type="AlphaFoldDB" id="A0AAJ7CF84"/>
<evidence type="ECO:0000313" key="1">
    <source>
        <dbReference type="Proteomes" id="UP000694920"/>
    </source>
</evidence>
<dbReference type="InterPro" id="IPR021109">
    <property type="entry name" value="Peptidase_aspartic_dom_sf"/>
</dbReference>
<dbReference type="RefSeq" id="XP_015608550.1">
    <property type="nucleotide sequence ID" value="XM_015753064.1"/>
</dbReference>
<gene>
    <name evidence="2" type="primary">LOC107274206</name>
</gene>
<accession>A0AAJ7CF84</accession>
<dbReference type="KEGG" id="ccin:107274206"/>
<name>A0AAJ7CF84_CEPCN</name>